<gene>
    <name evidence="2" type="ORF">ACFSM0_08785</name>
</gene>
<dbReference type="PANTHER" id="PTHR46401:SF8">
    <property type="entry name" value="BLL6006 PROTEIN"/>
    <property type="match status" value="1"/>
</dbReference>
<evidence type="ECO:0000313" key="2">
    <source>
        <dbReference type="EMBL" id="MFD2174183.1"/>
    </source>
</evidence>
<evidence type="ECO:0000259" key="1">
    <source>
        <dbReference type="Pfam" id="PF00534"/>
    </source>
</evidence>
<organism evidence="2 3">
    <name type="scientific">Rhodobacter lacus</name>
    <dbReference type="NCBI Taxonomy" id="1641972"/>
    <lineage>
        <taxon>Bacteria</taxon>
        <taxon>Pseudomonadati</taxon>
        <taxon>Pseudomonadota</taxon>
        <taxon>Alphaproteobacteria</taxon>
        <taxon>Rhodobacterales</taxon>
        <taxon>Rhodobacter group</taxon>
        <taxon>Rhodobacter</taxon>
    </lineage>
</organism>
<comment type="caution">
    <text evidence="2">The sequence shown here is derived from an EMBL/GenBank/DDBJ whole genome shotgun (WGS) entry which is preliminary data.</text>
</comment>
<dbReference type="InterPro" id="IPR001296">
    <property type="entry name" value="Glyco_trans_1"/>
</dbReference>
<keyword evidence="3" id="KW-1185">Reference proteome</keyword>
<dbReference type="EMBL" id="JBHUIX010000009">
    <property type="protein sequence ID" value="MFD2174183.1"/>
    <property type="molecule type" value="Genomic_DNA"/>
</dbReference>
<name>A0ABW5A7C9_9RHOB</name>
<dbReference type="SUPFAM" id="SSF53756">
    <property type="entry name" value="UDP-Glycosyltransferase/glycogen phosphorylase"/>
    <property type="match status" value="1"/>
</dbReference>
<accession>A0ABW5A7C9</accession>
<keyword evidence="2" id="KW-0328">Glycosyltransferase</keyword>
<dbReference type="EC" id="2.4.-.-" evidence="2"/>
<dbReference type="PANTHER" id="PTHR46401">
    <property type="entry name" value="GLYCOSYLTRANSFERASE WBBK-RELATED"/>
    <property type="match status" value="1"/>
</dbReference>
<reference evidence="3" key="1">
    <citation type="journal article" date="2019" name="Int. J. Syst. Evol. Microbiol.">
        <title>The Global Catalogue of Microorganisms (GCM) 10K type strain sequencing project: providing services to taxonomists for standard genome sequencing and annotation.</title>
        <authorList>
            <consortium name="The Broad Institute Genomics Platform"/>
            <consortium name="The Broad Institute Genome Sequencing Center for Infectious Disease"/>
            <person name="Wu L."/>
            <person name="Ma J."/>
        </authorList>
    </citation>
    <scope>NUCLEOTIDE SEQUENCE [LARGE SCALE GENOMIC DNA]</scope>
    <source>
        <strain evidence="3">CCUG 55131</strain>
    </source>
</reference>
<feature type="domain" description="Glycosyl transferase family 1" evidence="1">
    <location>
        <begin position="178"/>
        <end position="329"/>
    </location>
</feature>
<dbReference type="RefSeq" id="WP_377389414.1">
    <property type="nucleotide sequence ID" value="NZ_JBHUIX010000009.1"/>
</dbReference>
<proteinExistence type="predicted"/>
<keyword evidence="2" id="KW-0808">Transferase</keyword>
<dbReference type="Gene3D" id="3.40.50.2000">
    <property type="entry name" value="Glycogen Phosphorylase B"/>
    <property type="match status" value="1"/>
</dbReference>
<evidence type="ECO:0000313" key="3">
    <source>
        <dbReference type="Proteomes" id="UP001597413"/>
    </source>
</evidence>
<sequence>MRTIAIPFELSESWMGGAYYIRNLASAMRLLPAEEQPYLVPISERADSVQFLRESGYPHIGWVSPTEFEALAKEKCVDAVFLHPIAGQAARTISWIPDFQELHLGYFFADDEIARRRDHHRRRFATAGLVVSSEDVRKDVNTFYPGECANVSVVRFASFDTPGAETLETLRQRYDLPERYVFCANQVWVHKNHIVVIRAVALLKAMGIDVTVVFTGNEDDYRVAGYAGFLKSQAEEWGIMDRVRFLGFIPRSDQLGLMQGSRYIVQPSLFEGWSTVIEDAKSLGKFIVASDLAVHKEQLTEACAFFFRHDPLALAEVMAQIEHQDRAGALPARASDYDEARRRFARDLMQAVERFLPAGGEVDTAAVLSRMRALSEANLARLAQTPQTPAPASAPKKSVDPAAAKAAAAATTAQAMSNFATMPKSVPKGLTISLDDRGEALKILMIFTERALMLNRKYDKFLLKFILNAGQYQVELRESSIVPPIVTDKTSDGKDSYGHFLRIPLSSTKAGAPMTGTVSNLSEAVIADINAMIEGGLVTLRENIRDKKLQPSSFLTTIAAGARLSRAT</sequence>
<dbReference type="Pfam" id="PF00534">
    <property type="entry name" value="Glycos_transf_1"/>
    <property type="match status" value="1"/>
</dbReference>
<protein>
    <submittedName>
        <fullName evidence="2">Glycosyltransferase</fullName>
        <ecNumber evidence="2">2.4.-.-</ecNumber>
    </submittedName>
</protein>
<dbReference type="Proteomes" id="UP001597413">
    <property type="component" value="Unassembled WGS sequence"/>
</dbReference>
<dbReference type="GO" id="GO:0016757">
    <property type="term" value="F:glycosyltransferase activity"/>
    <property type="evidence" value="ECO:0007669"/>
    <property type="project" value="UniProtKB-KW"/>
</dbReference>